<evidence type="ECO:0000313" key="2">
    <source>
        <dbReference type="EMBL" id="VFT92778.1"/>
    </source>
</evidence>
<dbReference type="Gene3D" id="1.25.40.20">
    <property type="entry name" value="Ankyrin repeat-containing domain"/>
    <property type="match status" value="1"/>
</dbReference>
<dbReference type="Proteomes" id="UP000332933">
    <property type="component" value="Unassembled WGS sequence"/>
</dbReference>
<name>A0A485L6A5_9STRA</name>
<organism evidence="2 3">
    <name type="scientific">Aphanomyces stellatus</name>
    <dbReference type="NCBI Taxonomy" id="120398"/>
    <lineage>
        <taxon>Eukaryota</taxon>
        <taxon>Sar</taxon>
        <taxon>Stramenopiles</taxon>
        <taxon>Oomycota</taxon>
        <taxon>Saprolegniomycetes</taxon>
        <taxon>Saprolegniales</taxon>
        <taxon>Verrucalvaceae</taxon>
        <taxon>Aphanomyces</taxon>
    </lineage>
</organism>
<keyword evidence="3" id="KW-1185">Reference proteome</keyword>
<reference evidence="2 3" key="1">
    <citation type="submission" date="2019-03" db="EMBL/GenBank/DDBJ databases">
        <authorList>
            <person name="Gaulin E."/>
            <person name="Dumas B."/>
        </authorList>
    </citation>
    <scope>NUCLEOTIDE SEQUENCE [LARGE SCALE GENOMIC DNA]</scope>
    <source>
        <strain evidence="2">CBS 568.67</strain>
    </source>
</reference>
<proteinExistence type="predicted"/>
<dbReference type="SUPFAM" id="SSF48403">
    <property type="entry name" value="Ankyrin repeat"/>
    <property type="match status" value="1"/>
</dbReference>
<sequence>MASTVVFVCPPLLSCITAFQHGQLGSIRALKQCFPIQGIHGRLIVQDKLKQPCEQNGCYVHMDDLPAFMECRRLLVDVVLNCPHKAAALHEYLARDQRLRDVVTEVAAFYGRINLLQGLVSTLAFCFTLPRIHARFLFHLAAYHGHAEVLANLLATNYSSQDVIAARRGDELTYSDVEVAAERGHVTCLELLATSSKQMDRRNIFGLDRNYFGLLPLSLSTTLWMTGENIQRIHALDAAIANGQEDVVACLRKHGAPKLADCAAKGSTIGKVKYIHISHKIVLPTRPMKIRRRVKLRHA</sequence>
<protein>
    <submittedName>
        <fullName evidence="2">Aste57867_15993 protein</fullName>
    </submittedName>
</protein>
<evidence type="ECO:0000313" key="1">
    <source>
        <dbReference type="EMBL" id="KAF0692990.1"/>
    </source>
</evidence>
<dbReference type="AlphaFoldDB" id="A0A485L6A5"/>
<dbReference type="EMBL" id="VJMH01005782">
    <property type="protein sequence ID" value="KAF0692990.1"/>
    <property type="molecule type" value="Genomic_DNA"/>
</dbReference>
<accession>A0A485L6A5</accession>
<dbReference type="InterPro" id="IPR036770">
    <property type="entry name" value="Ankyrin_rpt-contain_sf"/>
</dbReference>
<gene>
    <name evidence="2" type="primary">Aste57867_15993</name>
    <name evidence="1" type="ORF">As57867_015937</name>
    <name evidence="2" type="ORF">ASTE57867_15993</name>
</gene>
<reference evidence="1" key="2">
    <citation type="submission" date="2019-06" db="EMBL/GenBank/DDBJ databases">
        <title>Genomics analysis of Aphanomyces spp. identifies a new class of oomycete effector associated with host adaptation.</title>
        <authorList>
            <person name="Gaulin E."/>
        </authorList>
    </citation>
    <scope>NUCLEOTIDE SEQUENCE</scope>
    <source>
        <strain evidence="1">CBS 578.67</strain>
    </source>
</reference>
<dbReference type="EMBL" id="CAADRA010005803">
    <property type="protein sequence ID" value="VFT92778.1"/>
    <property type="molecule type" value="Genomic_DNA"/>
</dbReference>
<evidence type="ECO:0000313" key="3">
    <source>
        <dbReference type="Proteomes" id="UP000332933"/>
    </source>
</evidence>